<organism evidence="8 9">
    <name type="scientific">Cuscuta campestris</name>
    <dbReference type="NCBI Taxonomy" id="132261"/>
    <lineage>
        <taxon>Eukaryota</taxon>
        <taxon>Viridiplantae</taxon>
        <taxon>Streptophyta</taxon>
        <taxon>Embryophyta</taxon>
        <taxon>Tracheophyta</taxon>
        <taxon>Spermatophyta</taxon>
        <taxon>Magnoliopsida</taxon>
        <taxon>eudicotyledons</taxon>
        <taxon>Gunneridae</taxon>
        <taxon>Pentapetalae</taxon>
        <taxon>asterids</taxon>
        <taxon>lamiids</taxon>
        <taxon>Solanales</taxon>
        <taxon>Convolvulaceae</taxon>
        <taxon>Cuscuteae</taxon>
        <taxon>Cuscuta</taxon>
        <taxon>Cuscuta subgen. Grammica</taxon>
        <taxon>Cuscuta sect. Cleistogrammica</taxon>
    </lineage>
</organism>
<dbReference type="Proteomes" id="UP000595140">
    <property type="component" value="Unassembled WGS sequence"/>
</dbReference>
<dbReference type="InterPro" id="IPR000109">
    <property type="entry name" value="POT_fam"/>
</dbReference>
<accession>A0A484NG73</accession>
<feature type="transmembrane region" description="Helical" evidence="7">
    <location>
        <begin position="104"/>
        <end position="127"/>
    </location>
</feature>
<evidence type="ECO:0000256" key="2">
    <source>
        <dbReference type="ARBA" id="ARBA00005982"/>
    </source>
</evidence>
<feature type="transmembrane region" description="Helical" evidence="7">
    <location>
        <begin position="40"/>
        <end position="61"/>
    </location>
</feature>
<keyword evidence="4 7" id="KW-1133">Transmembrane helix</keyword>
<evidence type="ECO:0000256" key="4">
    <source>
        <dbReference type="ARBA" id="ARBA00022989"/>
    </source>
</evidence>
<dbReference type="OrthoDB" id="8904098at2759"/>
<dbReference type="AlphaFoldDB" id="A0A484NG73"/>
<keyword evidence="5 7" id="KW-0472">Membrane</keyword>
<evidence type="ECO:0000256" key="5">
    <source>
        <dbReference type="ARBA" id="ARBA00023136"/>
    </source>
</evidence>
<feature type="transmembrane region" description="Helical" evidence="7">
    <location>
        <begin position="427"/>
        <end position="448"/>
    </location>
</feature>
<feature type="transmembrane region" description="Helical" evidence="7">
    <location>
        <begin position="352"/>
        <end position="370"/>
    </location>
</feature>
<feature type="transmembrane region" description="Helical" evidence="7">
    <location>
        <begin position="503"/>
        <end position="524"/>
    </location>
</feature>
<evidence type="ECO:0000256" key="3">
    <source>
        <dbReference type="ARBA" id="ARBA00022692"/>
    </source>
</evidence>
<evidence type="ECO:0000313" key="8">
    <source>
        <dbReference type="EMBL" id="VFQ99446.1"/>
    </source>
</evidence>
<feature type="transmembrane region" description="Helical" evidence="7">
    <location>
        <begin position="548"/>
        <end position="566"/>
    </location>
</feature>
<evidence type="ECO:0000256" key="1">
    <source>
        <dbReference type="ARBA" id="ARBA00004141"/>
    </source>
</evidence>
<sequence length="594" mass="65880">MDYDDNKGKKDGEKWVYDSSVDSKGRVPLRASTGVWKASFFIIIIEFAERLSFFGIATNLITYLARVMQNDLKTAAKNSNYWTGVTTVMPLAGGYLADSHTGRFFVIVFSSFLYLMVCIHISGLSLLTATQFIPGLKSCNLPNCRGGGGRPPRRAHKAAFYLAIYLISLATGGFKPCLESFGADQFDDSHREERKQKMSFFNWWNVSLCCGLLLGVTVVSYLAEYVGWGAAAAVLTAAMGISTLVFCSGRPFFRYRFAAGSPLTPLLQVIVAAVAKRKLDHPPTPEMLYEVEKCKNPTTRLLSHTNSLRFLDKAAIMEDDVEASTSEKQSPWRLATVTQVEETKLVLNMVPIWLTSVMLGVCMSFGSTFFVKQSTAMDRHVGPHVEIPPASIYALSAVGLLLSVIAYEKVLVPVLRKRTGNERGISILQRIGVGLVLNVVGMTIASVVERERVMRSSRGAPSMSVFWLTPQYMVLSIGDGFSLVGLQEFFYHQVPDSMRSLGMAFYLSVLGVGSFLSSFLISVVDRVTEKHGGSWFGADMDRSRVDKFYWLITAMTALDLCLYLFFAHRYTYKNVHGTLDDDDNADLQMTDSAE</sequence>
<name>A0A484NG73_9ASTE</name>
<feature type="transmembrane region" description="Helical" evidence="7">
    <location>
        <begin position="472"/>
        <end position="491"/>
    </location>
</feature>
<evidence type="ECO:0000313" key="9">
    <source>
        <dbReference type="Proteomes" id="UP000595140"/>
    </source>
</evidence>
<keyword evidence="3 7" id="KW-0812">Transmembrane</keyword>
<feature type="transmembrane region" description="Helical" evidence="7">
    <location>
        <begin position="228"/>
        <end position="247"/>
    </location>
</feature>
<reference evidence="8 9" key="1">
    <citation type="submission" date="2018-04" db="EMBL/GenBank/DDBJ databases">
        <authorList>
            <person name="Vogel A."/>
        </authorList>
    </citation>
    <scope>NUCLEOTIDE SEQUENCE [LARGE SCALE GENOMIC DNA]</scope>
</reference>
<evidence type="ECO:0000256" key="6">
    <source>
        <dbReference type="ARBA" id="ARBA00044504"/>
    </source>
</evidence>
<dbReference type="GO" id="GO:0016020">
    <property type="term" value="C:membrane"/>
    <property type="evidence" value="ECO:0007669"/>
    <property type="project" value="UniProtKB-SubCell"/>
</dbReference>
<comment type="subcellular location">
    <subcellularLocation>
        <location evidence="1">Membrane</location>
        <topology evidence="1">Multi-pass membrane protein</topology>
    </subcellularLocation>
</comment>
<evidence type="ECO:0000256" key="7">
    <source>
        <dbReference type="SAM" id="Phobius"/>
    </source>
</evidence>
<dbReference type="PANTHER" id="PTHR11654">
    <property type="entry name" value="OLIGOPEPTIDE TRANSPORTER-RELATED"/>
    <property type="match status" value="1"/>
</dbReference>
<dbReference type="Gene3D" id="1.20.1250.20">
    <property type="entry name" value="MFS general substrate transporter like domains"/>
    <property type="match status" value="1"/>
</dbReference>
<protein>
    <recommendedName>
        <fullName evidence="10">Major facilitator superfamily (MFS) profile domain-containing protein</fullName>
    </recommendedName>
</protein>
<dbReference type="Pfam" id="PF00854">
    <property type="entry name" value="PTR2"/>
    <property type="match status" value="1"/>
</dbReference>
<feature type="transmembrane region" description="Helical" evidence="7">
    <location>
        <begin position="199"/>
        <end position="222"/>
    </location>
</feature>
<proteinExistence type="inferred from homology"/>
<dbReference type="GO" id="GO:0022857">
    <property type="term" value="F:transmembrane transporter activity"/>
    <property type="evidence" value="ECO:0007669"/>
    <property type="project" value="InterPro"/>
</dbReference>
<feature type="transmembrane region" description="Helical" evidence="7">
    <location>
        <begin position="390"/>
        <end position="407"/>
    </location>
</feature>
<dbReference type="EMBL" id="OOIL02006662">
    <property type="protein sequence ID" value="VFQ99446.1"/>
    <property type="molecule type" value="Genomic_DNA"/>
</dbReference>
<evidence type="ECO:0008006" key="10">
    <source>
        <dbReference type="Google" id="ProtNLM"/>
    </source>
</evidence>
<dbReference type="SUPFAM" id="SSF103473">
    <property type="entry name" value="MFS general substrate transporter"/>
    <property type="match status" value="1"/>
</dbReference>
<comment type="similarity">
    <text evidence="2">Belongs to the major facilitator superfamily. Proton-dependent oligopeptide transporter (POT/PTR) (TC 2.A.17) family.</text>
</comment>
<comment type="similarity">
    <text evidence="6">Belongs to the major facilitator superfamily. Phosphate:H(+) symporter (TC 2.A.1.9) family.</text>
</comment>
<gene>
    <name evidence="8" type="ORF">CCAM_LOCUS41222</name>
</gene>
<keyword evidence="9" id="KW-1185">Reference proteome</keyword>
<dbReference type="InterPro" id="IPR036259">
    <property type="entry name" value="MFS_trans_sf"/>
</dbReference>